<evidence type="ECO:0000313" key="1">
    <source>
        <dbReference type="EMBL" id="ALU44615.1"/>
    </source>
</evidence>
<gene>
    <name evidence="1" type="ORF">AT705_17725</name>
</gene>
<protein>
    <submittedName>
        <fullName evidence="1">Uncharacterized protein</fullName>
    </submittedName>
</protein>
<dbReference type="RefSeq" id="WP_058797592.1">
    <property type="nucleotide sequence ID" value="NZ_CP013611.1"/>
</dbReference>
<dbReference type="AlphaFoldDB" id="A0A0U3IBZ1"/>
<accession>A0A0U3IBZ1</accession>
<name>A0A0U3IBZ1_9GAMM</name>
<proteinExistence type="predicted"/>
<sequence length="90" mass="9985">MTQYSTAPERAQQLAEEAIKLLKQAKALQHQAHVDAARVQAYQQHSDGLAFQFLAACAEYGEHSPQAGKAREHWLGARNAIKAQFPRTSI</sequence>
<dbReference type="KEGG" id="prr:AT705_17725"/>
<evidence type="ECO:0000313" key="2">
    <source>
        <dbReference type="Proteomes" id="UP000069015"/>
    </source>
</evidence>
<dbReference type="Proteomes" id="UP000069015">
    <property type="component" value="Chromosome 1"/>
</dbReference>
<dbReference type="EMBL" id="CP013611">
    <property type="protein sequence ID" value="ALU44615.1"/>
    <property type="molecule type" value="Genomic_DNA"/>
</dbReference>
<organism evidence="1 2">
    <name type="scientific">Pseudoalteromonas rubra</name>
    <dbReference type="NCBI Taxonomy" id="43658"/>
    <lineage>
        <taxon>Bacteria</taxon>
        <taxon>Pseudomonadati</taxon>
        <taxon>Pseudomonadota</taxon>
        <taxon>Gammaproteobacteria</taxon>
        <taxon>Alteromonadales</taxon>
        <taxon>Pseudoalteromonadaceae</taxon>
        <taxon>Pseudoalteromonas</taxon>
    </lineage>
</organism>
<reference evidence="1 2" key="1">
    <citation type="submission" date="2015-12" db="EMBL/GenBank/DDBJ databases">
        <title>Complete genome sequence of Pseudoalteromonas rubra SCSIO 6842, harboring a conjugative plasmid.</title>
        <authorList>
            <person name="Li B."/>
            <person name="Wang X."/>
        </authorList>
    </citation>
    <scope>NUCLEOTIDE SEQUENCE [LARGE SCALE GENOMIC DNA]</scope>
    <source>
        <strain evidence="1 2">SCSIO 6842</strain>
    </source>
</reference>